<protein>
    <submittedName>
        <fullName evidence="2">Nuclear transport factor 2 family protein</fullName>
    </submittedName>
</protein>
<reference evidence="2 3" key="1">
    <citation type="submission" date="2019-11" db="EMBL/GenBank/DDBJ databases">
        <title>Winogradskyella ouciana sp. nov., isolated from the hadal seawater of the Mariana Trench.</title>
        <authorList>
            <person name="Liu R."/>
        </authorList>
    </citation>
    <scope>NUCLEOTIDE SEQUENCE [LARGE SCALE GENOMIC DNA]</scope>
    <source>
        <strain evidence="2 3">ZXX205</strain>
    </source>
</reference>
<name>A0A7K1GB55_9FLAO</name>
<evidence type="ECO:0000313" key="2">
    <source>
        <dbReference type="EMBL" id="MTE25608.1"/>
    </source>
</evidence>
<accession>A0A7K1GB55</accession>
<evidence type="ECO:0000259" key="1">
    <source>
        <dbReference type="Pfam" id="PF12680"/>
    </source>
</evidence>
<proteinExistence type="predicted"/>
<organism evidence="2 3">
    <name type="scientific">Winogradskyella ouciana</name>
    <dbReference type="NCBI Taxonomy" id="2608631"/>
    <lineage>
        <taxon>Bacteria</taxon>
        <taxon>Pseudomonadati</taxon>
        <taxon>Bacteroidota</taxon>
        <taxon>Flavobacteriia</taxon>
        <taxon>Flavobacteriales</taxon>
        <taxon>Flavobacteriaceae</taxon>
        <taxon>Winogradskyella</taxon>
    </lineage>
</organism>
<evidence type="ECO:0000313" key="3">
    <source>
        <dbReference type="Proteomes" id="UP000447545"/>
    </source>
</evidence>
<dbReference type="AlphaFoldDB" id="A0A7K1GB55"/>
<sequence length="136" mass="15843">MSPKETVLAFYNSDLANDSSVVPKFFHKECELHWSSSQGFMLLKYDDLLDFFEGTRQSYNSIRFEFTHVLEIESTVVTRHTLFAHTIENPDTEIVLARFSTIWEIKDGKLFRAYEISQLANEDNAQSMASYSERKI</sequence>
<gene>
    <name evidence="2" type="ORF">F1003_01585</name>
</gene>
<comment type="caution">
    <text evidence="2">The sequence shown here is derived from an EMBL/GenBank/DDBJ whole genome shotgun (WGS) entry which is preliminary data.</text>
</comment>
<dbReference type="RefSeq" id="WP_155087447.1">
    <property type="nucleotide sequence ID" value="NZ_WJYA01000002.1"/>
</dbReference>
<dbReference type="EMBL" id="WJYA01000002">
    <property type="protein sequence ID" value="MTE25608.1"/>
    <property type="molecule type" value="Genomic_DNA"/>
</dbReference>
<dbReference type="SUPFAM" id="SSF54427">
    <property type="entry name" value="NTF2-like"/>
    <property type="match status" value="1"/>
</dbReference>
<feature type="domain" description="SnoaL-like" evidence="1">
    <location>
        <begin position="16"/>
        <end position="112"/>
    </location>
</feature>
<dbReference type="InterPro" id="IPR032710">
    <property type="entry name" value="NTF2-like_dom_sf"/>
</dbReference>
<dbReference type="Proteomes" id="UP000447545">
    <property type="component" value="Unassembled WGS sequence"/>
</dbReference>
<dbReference type="InterPro" id="IPR037401">
    <property type="entry name" value="SnoaL-like"/>
</dbReference>
<keyword evidence="3" id="KW-1185">Reference proteome</keyword>
<dbReference type="Gene3D" id="3.10.450.50">
    <property type="match status" value="1"/>
</dbReference>
<dbReference type="Pfam" id="PF12680">
    <property type="entry name" value="SnoaL_2"/>
    <property type="match status" value="1"/>
</dbReference>